<dbReference type="InterPro" id="IPR024167">
    <property type="entry name" value="Cytochrome_c4-like"/>
</dbReference>
<keyword evidence="9" id="KW-0732">Signal</keyword>
<feature type="chain" id="PRO_5045208249" evidence="9">
    <location>
        <begin position="21"/>
        <end position="250"/>
    </location>
</feature>
<dbReference type="Gene3D" id="1.10.760.10">
    <property type="entry name" value="Cytochrome c-like domain"/>
    <property type="match status" value="2"/>
</dbReference>
<dbReference type="RefSeq" id="WP_250061947.1">
    <property type="nucleotide sequence ID" value="NZ_JAIKTS010000001.1"/>
</dbReference>
<evidence type="ECO:0000256" key="8">
    <source>
        <dbReference type="PROSITE-ProRule" id="PRU00433"/>
    </source>
</evidence>
<evidence type="ECO:0000256" key="1">
    <source>
        <dbReference type="ARBA" id="ARBA00004418"/>
    </source>
</evidence>
<proteinExistence type="predicted"/>
<dbReference type="InterPro" id="IPR036909">
    <property type="entry name" value="Cyt_c-like_dom_sf"/>
</dbReference>
<organism evidence="11 12">
    <name type="scientific">Stenotrophomonas mori</name>
    <dbReference type="NCBI Taxonomy" id="2871096"/>
    <lineage>
        <taxon>Bacteria</taxon>
        <taxon>Pseudomonadati</taxon>
        <taxon>Pseudomonadota</taxon>
        <taxon>Gammaproteobacteria</taxon>
        <taxon>Lysobacterales</taxon>
        <taxon>Lysobacteraceae</taxon>
        <taxon>Stenotrophomonas</taxon>
    </lineage>
</organism>
<feature type="domain" description="Cytochrome c" evidence="10">
    <location>
        <begin position="49"/>
        <end position="127"/>
    </location>
</feature>
<dbReference type="InterPro" id="IPR050597">
    <property type="entry name" value="Cytochrome_c_Oxidase_Subunit"/>
</dbReference>
<evidence type="ECO:0000256" key="2">
    <source>
        <dbReference type="ARBA" id="ARBA00022448"/>
    </source>
</evidence>
<evidence type="ECO:0000256" key="3">
    <source>
        <dbReference type="ARBA" id="ARBA00022617"/>
    </source>
</evidence>
<evidence type="ECO:0000256" key="5">
    <source>
        <dbReference type="ARBA" id="ARBA00022764"/>
    </source>
</evidence>
<evidence type="ECO:0000313" key="11">
    <source>
        <dbReference type="EMBL" id="MCL7713699.1"/>
    </source>
</evidence>
<name>A0ABT0SEF1_9GAMM</name>
<comment type="subcellular location">
    <subcellularLocation>
        <location evidence="1">Periplasm</location>
    </subcellularLocation>
</comment>
<evidence type="ECO:0000259" key="10">
    <source>
        <dbReference type="PROSITE" id="PS51007"/>
    </source>
</evidence>
<dbReference type="PANTHER" id="PTHR33751">
    <property type="entry name" value="CBB3-TYPE CYTOCHROME C OXIDASE SUBUNIT FIXP"/>
    <property type="match status" value="1"/>
</dbReference>
<keyword evidence="6" id="KW-0249">Electron transport</keyword>
<feature type="signal peptide" evidence="9">
    <location>
        <begin position="1"/>
        <end position="20"/>
    </location>
</feature>
<dbReference type="PIRSF" id="PIRSF000005">
    <property type="entry name" value="Cytochrome_c4"/>
    <property type="match status" value="1"/>
</dbReference>
<evidence type="ECO:0000256" key="6">
    <source>
        <dbReference type="ARBA" id="ARBA00022982"/>
    </source>
</evidence>
<sequence>MKTMLLLAPLLLAGTPAADAGPAADPPGEVATATPPVRYDLRRAQAVPGDAQAGKAKAEVCGACHGENGIAPAPLFPNLAGQPAAYLYWSLQAYRSGRLPESPMTALAATLQEQDIRDLASYYASLPVPPPAPETETATAGTDAALAGRGRALYLDGDPSRGIPPCQGCHGDDARGNPLAGYRDRSGRLPYAAYPALRGQQPDYLRTRLQQFHGQAIDASSNSRIMEGVGQRLDADSIEALSTWLSSLNE</sequence>
<evidence type="ECO:0000256" key="9">
    <source>
        <dbReference type="SAM" id="SignalP"/>
    </source>
</evidence>
<keyword evidence="4 8" id="KW-0479">Metal-binding</keyword>
<keyword evidence="3 8" id="KW-0349">Heme</keyword>
<dbReference type="PANTHER" id="PTHR33751:SF9">
    <property type="entry name" value="CYTOCHROME C4"/>
    <property type="match status" value="1"/>
</dbReference>
<keyword evidence="5" id="KW-0574">Periplasm</keyword>
<dbReference type="Proteomes" id="UP001431235">
    <property type="component" value="Unassembled WGS sequence"/>
</dbReference>
<dbReference type="EMBL" id="JAIKTS010000001">
    <property type="protein sequence ID" value="MCL7713699.1"/>
    <property type="molecule type" value="Genomic_DNA"/>
</dbReference>
<feature type="domain" description="Cytochrome c" evidence="10">
    <location>
        <begin position="145"/>
        <end position="249"/>
    </location>
</feature>
<protein>
    <submittedName>
        <fullName evidence="11">Cytochrome c4</fullName>
    </submittedName>
</protein>
<keyword evidence="7 8" id="KW-0408">Iron</keyword>
<keyword evidence="12" id="KW-1185">Reference proteome</keyword>
<evidence type="ECO:0000256" key="4">
    <source>
        <dbReference type="ARBA" id="ARBA00022723"/>
    </source>
</evidence>
<comment type="caution">
    <text evidence="11">The sequence shown here is derived from an EMBL/GenBank/DDBJ whole genome shotgun (WGS) entry which is preliminary data.</text>
</comment>
<dbReference type="Pfam" id="PF00034">
    <property type="entry name" value="Cytochrom_C"/>
    <property type="match status" value="1"/>
</dbReference>
<evidence type="ECO:0000313" key="12">
    <source>
        <dbReference type="Proteomes" id="UP001431235"/>
    </source>
</evidence>
<dbReference type="SUPFAM" id="SSF46626">
    <property type="entry name" value="Cytochrome c"/>
    <property type="match status" value="2"/>
</dbReference>
<dbReference type="InterPro" id="IPR009056">
    <property type="entry name" value="Cyt_c-like_dom"/>
</dbReference>
<keyword evidence="2" id="KW-0813">Transport</keyword>
<reference evidence="11 12" key="1">
    <citation type="submission" date="2021-08" db="EMBL/GenBank/DDBJ databases">
        <title>Novel members of of the genus Stenotrophomonas from differernt environment.</title>
        <authorList>
            <person name="Deng Y."/>
        </authorList>
    </citation>
    <scope>NUCLEOTIDE SEQUENCE [LARGE SCALE GENOMIC DNA]</scope>
    <source>
        <strain evidence="11 12">CPCC 101365</strain>
    </source>
</reference>
<dbReference type="PROSITE" id="PS51007">
    <property type="entry name" value="CYTC"/>
    <property type="match status" value="2"/>
</dbReference>
<evidence type="ECO:0000256" key="7">
    <source>
        <dbReference type="ARBA" id="ARBA00023004"/>
    </source>
</evidence>
<accession>A0ABT0SEF1</accession>
<gene>
    <name evidence="11" type="ORF">K5L01_03365</name>
</gene>